<dbReference type="RefSeq" id="WP_317569322.1">
    <property type="nucleotide sequence ID" value="NZ_JAWLKA010000012.1"/>
</dbReference>
<evidence type="ECO:0000313" key="2">
    <source>
        <dbReference type="Proteomes" id="UP001185737"/>
    </source>
</evidence>
<name>A0ABU4CHE5_RHOJO</name>
<dbReference type="EMBL" id="JAWLKA010000012">
    <property type="protein sequence ID" value="MDV6282975.1"/>
    <property type="molecule type" value="Genomic_DNA"/>
</dbReference>
<accession>A0ABU4CHE5</accession>
<protein>
    <submittedName>
        <fullName evidence="1">Uncharacterized protein</fullName>
    </submittedName>
</protein>
<evidence type="ECO:0000313" key="1">
    <source>
        <dbReference type="EMBL" id="MDV6282975.1"/>
    </source>
</evidence>
<comment type="caution">
    <text evidence="1">The sequence shown here is derived from an EMBL/GenBank/DDBJ whole genome shotgun (WGS) entry which is preliminary data.</text>
</comment>
<gene>
    <name evidence="1" type="ORF">R3Q59_20945</name>
</gene>
<reference evidence="1 2" key="1">
    <citation type="submission" date="2023-10" db="EMBL/GenBank/DDBJ databases">
        <title>Development of a sustainable strategy for remediation of hydrocarbon-contaminated territories based on the waste exchange concept.</title>
        <authorList>
            <person name="Krivoruchko A."/>
        </authorList>
    </citation>
    <scope>NUCLEOTIDE SEQUENCE [LARGE SCALE GENOMIC DNA]</scope>
    <source>
        <strain evidence="1 2">IEGM 60</strain>
    </source>
</reference>
<dbReference type="Proteomes" id="UP001185737">
    <property type="component" value="Unassembled WGS sequence"/>
</dbReference>
<keyword evidence="2" id="KW-1185">Reference proteome</keyword>
<proteinExistence type="predicted"/>
<sequence length="64" mass="6397">MTAILLTGHGGLEYRTDVAVPGADRGEVIEVAAAAIDNHGRLSVVGADSTDATEVTGSVTHGPP</sequence>
<organism evidence="1 2">
    <name type="scientific">Rhodococcus jostii</name>
    <dbReference type="NCBI Taxonomy" id="132919"/>
    <lineage>
        <taxon>Bacteria</taxon>
        <taxon>Bacillati</taxon>
        <taxon>Actinomycetota</taxon>
        <taxon>Actinomycetes</taxon>
        <taxon>Mycobacteriales</taxon>
        <taxon>Nocardiaceae</taxon>
        <taxon>Rhodococcus</taxon>
    </lineage>
</organism>